<reference evidence="4 5" key="1">
    <citation type="submission" date="2020-02" db="EMBL/GenBank/DDBJ databases">
        <title>Whole-genome analyses of novel actinobacteria.</title>
        <authorList>
            <person name="Sahin N."/>
            <person name="Tatar D."/>
        </authorList>
    </citation>
    <scope>NUCLEOTIDE SEQUENCE [LARGE SCALE GENOMIC DNA]</scope>
    <source>
        <strain evidence="4 5">SB3404</strain>
    </source>
</reference>
<sequence>MDSRWFPRSRPAPGGPKGRGARVRRRFATGRAGRALALLLALVLLGTAAVVGVRTLRSPEGTRITAWFDRTIGVHEGSDVRVLGVRVGSVRRIEPRGERVKVTLRVRDGVPVPAMVRAVVVSPSVVSGRFVQLSPAYGGGPRMPDGGVVPARRTATPLEIDELLQSLTDLSDALGPEGADKDGALSRLLDVGAENLDGNGKAIGDTVRQLGGAAKVLDDSSGDLVGTIRQLQKFTTMLKRNDGGVRKAVTQLSDVAVFLSEDRGHLAAALKELGTALGKVKTFVRDNRRRLGSNVDKLAALTRTVVKQRASVAEALDTLPLAASNVENAYNKRTRTIDGRVNINELRAGAREQRKDRSALPLPPVGGVYGTPPRAAGGAKGAGR</sequence>
<dbReference type="InterPro" id="IPR052336">
    <property type="entry name" value="MlaD_Phospholipid_Transporter"/>
</dbReference>
<feature type="domain" description="Mammalian cell entry C-terminal" evidence="3">
    <location>
        <begin position="142"/>
        <end position="332"/>
    </location>
</feature>
<protein>
    <submittedName>
        <fullName evidence="4">MCE family protein</fullName>
    </submittedName>
</protein>
<dbReference type="EMBL" id="JAAKZZ010000273">
    <property type="protein sequence ID" value="NGO71197.1"/>
    <property type="molecule type" value="Genomic_DNA"/>
</dbReference>
<evidence type="ECO:0000259" key="2">
    <source>
        <dbReference type="Pfam" id="PF02470"/>
    </source>
</evidence>
<name>A0A6G4X2X2_9ACTN</name>
<evidence type="ECO:0000256" key="1">
    <source>
        <dbReference type="SAM" id="MobiDB-lite"/>
    </source>
</evidence>
<dbReference type="Proteomes" id="UP000477722">
    <property type="component" value="Unassembled WGS sequence"/>
</dbReference>
<proteinExistence type="predicted"/>
<evidence type="ECO:0000313" key="4">
    <source>
        <dbReference type="EMBL" id="NGO71197.1"/>
    </source>
</evidence>
<accession>A0A6G4X2X2</accession>
<feature type="region of interest" description="Disordered" evidence="1">
    <location>
        <begin position="1"/>
        <end position="22"/>
    </location>
</feature>
<dbReference type="AlphaFoldDB" id="A0A6G4X2X2"/>
<dbReference type="PANTHER" id="PTHR33371:SF4">
    <property type="entry name" value="INTERMEMBRANE PHOSPHOLIPID TRANSPORT SYSTEM BINDING PROTEIN MLAD"/>
    <property type="match status" value="1"/>
</dbReference>
<comment type="caution">
    <text evidence="4">The sequence shown here is derived from an EMBL/GenBank/DDBJ whole genome shotgun (WGS) entry which is preliminary data.</text>
</comment>
<organism evidence="4 5">
    <name type="scientific">Streptomyces boncukensis</name>
    <dbReference type="NCBI Taxonomy" id="2711219"/>
    <lineage>
        <taxon>Bacteria</taxon>
        <taxon>Bacillati</taxon>
        <taxon>Actinomycetota</taxon>
        <taxon>Actinomycetes</taxon>
        <taxon>Kitasatosporales</taxon>
        <taxon>Streptomycetaceae</taxon>
        <taxon>Streptomyces</taxon>
    </lineage>
</organism>
<dbReference type="PANTHER" id="PTHR33371">
    <property type="entry name" value="INTERMEMBRANE PHOSPHOLIPID TRANSPORT SYSTEM BINDING PROTEIN MLAD-RELATED"/>
    <property type="match status" value="1"/>
</dbReference>
<dbReference type="Pfam" id="PF11887">
    <property type="entry name" value="Mce4_CUP1"/>
    <property type="match status" value="1"/>
</dbReference>
<feature type="domain" description="Mce/MlaD" evidence="2">
    <location>
        <begin position="61"/>
        <end position="135"/>
    </location>
</feature>
<gene>
    <name evidence="4" type="ORF">G5C65_23110</name>
</gene>
<dbReference type="InterPro" id="IPR005693">
    <property type="entry name" value="Mce"/>
</dbReference>
<dbReference type="Pfam" id="PF02470">
    <property type="entry name" value="MlaD"/>
    <property type="match status" value="1"/>
</dbReference>
<evidence type="ECO:0000313" key="5">
    <source>
        <dbReference type="Proteomes" id="UP000477722"/>
    </source>
</evidence>
<dbReference type="NCBIfam" id="TIGR00996">
    <property type="entry name" value="Mtu_fam_mce"/>
    <property type="match status" value="1"/>
</dbReference>
<dbReference type="InterPro" id="IPR024516">
    <property type="entry name" value="Mce_C"/>
</dbReference>
<dbReference type="GO" id="GO:0005576">
    <property type="term" value="C:extracellular region"/>
    <property type="evidence" value="ECO:0007669"/>
    <property type="project" value="TreeGrafter"/>
</dbReference>
<evidence type="ECO:0000259" key="3">
    <source>
        <dbReference type="Pfam" id="PF11887"/>
    </source>
</evidence>
<feature type="region of interest" description="Disordered" evidence="1">
    <location>
        <begin position="348"/>
        <end position="384"/>
    </location>
</feature>
<dbReference type="InterPro" id="IPR003399">
    <property type="entry name" value="Mce/MlaD"/>
</dbReference>
<dbReference type="RefSeq" id="WP_165300838.1">
    <property type="nucleotide sequence ID" value="NZ_JAAKZZ010000273.1"/>
</dbReference>
<keyword evidence="5" id="KW-1185">Reference proteome</keyword>
<feature type="compositionally biased region" description="Basic and acidic residues" evidence="1">
    <location>
        <begin position="348"/>
        <end position="358"/>
    </location>
</feature>